<dbReference type="GO" id="GO:0005524">
    <property type="term" value="F:ATP binding"/>
    <property type="evidence" value="ECO:0007669"/>
    <property type="project" value="UniProtKB-KW"/>
</dbReference>
<dbReference type="SUPFAM" id="SSF56801">
    <property type="entry name" value="Acetyl-CoA synthetase-like"/>
    <property type="match status" value="1"/>
</dbReference>
<sequence length="599" mass="66936">MNIFSKLLREIKFIRRSKKMLAAVADVDSQSSNLVPDDIEKSVDKFADNLAFISDNGQWTYREFDDYANQVAHWAVAQGCVQGDTLAIFARNRLEYVALWYGLSKIGVVPALINYQLRSKALAHCVSISKAKMALIDVEFLDAWKSAKAHLPKGLVSFVAFGTSSVKNMKSFDHERAEQPTTRPDRSLRDGIIAGDVFMNMFTSGTTGLPKAAKVSHTRGQYYLRGFVVASNSGPQDRMMMVLPMYHATGGLCGVGMALMRGGAVIVRPRFSVSQFWKDATKYKATLFMYVGELCRFLLNGPPDPYERKHKIRCIIGNGLPLDVWEPFIERFGIKDVVEFYGATEGNVSLINVGGVVGSVGRIPKYLRDKLNGEIIVYDVETDTYPKGKDGFYQRAKPGQIGELMGEIKPGETRFRYDGYKSKAASQKKVLHDVFKKGDMWFRTGDLFRRDVDNNFFFVDRMGDTYRWKAENVATGEVAAVLNSVAGVHQANVYGVPVPGYDGKAGMASLVVDNDVDLNALYEKVTEGLPAFARPVFLRLSEDSETTGTFKYKKTDLVKDGFDPSRIKDKLYVAHSKSNGYVPLDEDVYEQIKKGVVRF</sequence>
<keyword evidence="3" id="KW-0547">Nucleotide-binding</keyword>
<protein>
    <submittedName>
        <fullName evidence="7">Long-chain-acyl-CoA synthetase</fullName>
    </submittedName>
</protein>
<accession>A0A7C3FXV6</accession>
<evidence type="ECO:0000313" key="7">
    <source>
        <dbReference type="EMBL" id="HFB54789.1"/>
    </source>
</evidence>
<feature type="domain" description="AMP-binding enzyme C-terminal" evidence="6">
    <location>
        <begin position="477"/>
        <end position="551"/>
    </location>
</feature>
<keyword evidence="2" id="KW-0436">Ligase</keyword>
<proteinExistence type="inferred from homology"/>
<dbReference type="AlphaFoldDB" id="A0A7C3FXV6"/>
<comment type="similarity">
    <text evidence="1">Belongs to the ATP-dependent AMP-binding enzyme family.</text>
</comment>
<dbReference type="PANTHER" id="PTHR43107:SF15">
    <property type="entry name" value="FATTY ACID TRANSPORT PROTEIN 3, ISOFORM A"/>
    <property type="match status" value="1"/>
</dbReference>
<evidence type="ECO:0000259" key="5">
    <source>
        <dbReference type="Pfam" id="PF00501"/>
    </source>
</evidence>
<dbReference type="InterPro" id="IPR042099">
    <property type="entry name" value="ANL_N_sf"/>
</dbReference>
<evidence type="ECO:0000256" key="3">
    <source>
        <dbReference type="ARBA" id="ARBA00022741"/>
    </source>
</evidence>
<dbReference type="GO" id="GO:0044539">
    <property type="term" value="P:long-chain fatty acid import into cell"/>
    <property type="evidence" value="ECO:0007669"/>
    <property type="project" value="TreeGrafter"/>
</dbReference>
<evidence type="ECO:0000256" key="4">
    <source>
        <dbReference type="ARBA" id="ARBA00022840"/>
    </source>
</evidence>
<evidence type="ECO:0000256" key="1">
    <source>
        <dbReference type="ARBA" id="ARBA00006432"/>
    </source>
</evidence>
<feature type="domain" description="AMP-dependent synthetase/ligase" evidence="5">
    <location>
        <begin position="40"/>
        <end position="387"/>
    </location>
</feature>
<dbReference type="InterPro" id="IPR025110">
    <property type="entry name" value="AMP-bd_C"/>
</dbReference>
<dbReference type="InterPro" id="IPR045851">
    <property type="entry name" value="AMP-bd_C_sf"/>
</dbReference>
<dbReference type="FunFam" id="3.30.300.30:FF:000002">
    <property type="entry name" value="Long-chain fatty acid transport protein 1"/>
    <property type="match status" value="1"/>
</dbReference>
<dbReference type="GO" id="GO:0005886">
    <property type="term" value="C:plasma membrane"/>
    <property type="evidence" value="ECO:0007669"/>
    <property type="project" value="TreeGrafter"/>
</dbReference>
<evidence type="ECO:0000256" key="2">
    <source>
        <dbReference type="ARBA" id="ARBA00022598"/>
    </source>
</evidence>
<organism evidence="7">
    <name type="scientific">Hellea balneolensis</name>
    <dbReference type="NCBI Taxonomy" id="287478"/>
    <lineage>
        <taxon>Bacteria</taxon>
        <taxon>Pseudomonadati</taxon>
        <taxon>Pseudomonadota</taxon>
        <taxon>Alphaproteobacteria</taxon>
        <taxon>Maricaulales</taxon>
        <taxon>Robiginitomaculaceae</taxon>
        <taxon>Hellea</taxon>
    </lineage>
</organism>
<dbReference type="PANTHER" id="PTHR43107">
    <property type="entry name" value="LONG-CHAIN FATTY ACID TRANSPORT PROTEIN"/>
    <property type="match status" value="1"/>
</dbReference>
<dbReference type="GO" id="GO:0005324">
    <property type="term" value="F:long-chain fatty acid transmembrane transporter activity"/>
    <property type="evidence" value="ECO:0007669"/>
    <property type="project" value="TreeGrafter"/>
</dbReference>
<dbReference type="Pfam" id="PF13193">
    <property type="entry name" value="AMP-binding_C"/>
    <property type="match status" value="1"/>
</dbReference>
<reference evidence="7" key="1">
    <citation type="journal article" date="2020" name="mSystems">
        <title>Genome- and Community-Level Interaction Insights into Carbon Utilization and Element Cycling Functions of Hydrothermarchaeota in Hydrothermal Sediment.</title>
        <authorList>
            <person name="Zhou Z."/>
            <person name="Liu Y."/>
            <person name="Xu W."/>
            <person name="Pan J."/>
            <person name="Luo Z.H."/>
            <person name="Li M."/>
        </authorList>
    </citation>
    <scope>NUCLEOTIDE SEQUENCE [LARGE SCALE GENOMIC DNA]</scope>
    <source>
        <strain evidence="7">HyVt-489</strain>
    </source>
</reference>
<evidence type="ECO:0000259" key="6">
    <source>
        <dbReference type="Pfam" id="PF13193"/>
    </source>
</evidence>
<name>A0A7C3FXV6_9PROT</name>
<dbReference type="Gene3D" id="3.40.50.12780">
    <property type="entry name" value="N-terminal domain of ligase-like"/>
    <property type="match status" value="1"/>
</dbReference>
<dbReference type="NCBIfam" id="NF006134">
    <property type="entry name" value="PRK08279.1"/>
    <property type="match status" value="1"/>
</dbReference>
<dbReference type="InterPro" id="IPR000873">
    <property type="entry name" value="AMP-dep_synth/lig_dom"/>
</dbReference>
<dbReference type="Gene3D" id="3.30.300.30">
    <property type="match status" value="1"/>
</dbReference>
<gene>
    <name evidence="7" type="ORF">ENJ46_02605</name>
</gene>
<dbReference type="Pfam" id="PF00501">
    <property type="entry name" value="AMP-binding"/>
    <property type="match status" value="1"/>
</dbReference>
<dbReference type="Proteomes" id="UP000886042">
    <property type="component" value="Unassembled WGS sequence"/>
</dbReference>
<dbReference type="GO" id="GO:0004467">
    <property type="term" value="F:long-chain fatty acid-CoA ligase activity"/>
    <property type="evidence" value="ECO:0007669"/>
    <property type="project" value="TreeGrafter"/>
</dbReference>
<dbReference type="EMBL" id="DRMN01000172">
    <property type="protein sequence ID" value="HFB54789.1"/>
    <property type="molecule type" value="Genomic_DNA"/>
</dbReference>
<comment type="caution">
    <text evidence="7">The sequence shown here is derived from an EMBL/GenBank/DDBJ whole genome shotgun (WGS) entry which is preliminary data.</text>
</comment>
<keyword evidence="4" id="KW-0067">ATP-binding</keyword>